<comment type="caution">
    <text evidence="2">The sequence shown here is derived from an EMBL/GenBank/DDBJ whole genome shotgun (WGS) entry which is preliminary data.</text>
</comment>
<gene>
    <name evidence="2" type="ORF">CYCCA115_LOCUS20956</name>
</gene>
<feature type="compositionally biased region" description="Acidic residues" evidence="1">
    <location>
        <begin position="89"/>
        <end position="102"/>
    </location>
</feature>
<dbReference type="AlphaFoldDB" id="A0AAD2G836"/>
<feature type="compositionally biased region" description="Basic and acidic residues" evidence="1">
    <location>
        <begin position="40"/>
        <end position="61"/>
    </location>
</feature>
<feature type="region of interest" description="Disordered" evidence="1">
    <location>
        <begin position="1"/>
        <end position="104"/>
    </location>
</feature>
<protein>
    <submittedName>
        <fullName evidence="2">Uncharacterized protein</fullName>
    </submittedName>
</protein>
<feature type="compositionally biased region" description="Basic and acidic residues" evidence="1">
    <location>
        <begin position="73"/>
        <end position="88"/>
    </location>
</feature>
<evidence type="ECO:0000313" key="2">
    <source>
        <dbReference type="EMBL" id="CAJ1965117.1"/>
    </source>
</evidence>
<keyword evidence="3" id="KW-1185">Reference proteome</keyword>
<feature type="compositionally biased region" description="Polar residues" evidence="1">
    <location>
        <begin position="62"/>
        <end position="72"/>
    </location>
</feature>
<dbReference type="Proteomes" id="UP001295423">
    <property type="component" value="Unassembled WGS sequence"/>
</dbReference>
<accession>A0AAD2G836</accession>
<sequence length="358" mass="40046">MSSEEPDSKRRKPNEAVAENVSSMIINDTTVSLIVTPSKESSEEESKVTEPEAAVDNKDTNTRNTVGNQNTRHNSEQNKPNNEEKEEKEQESEEQEEAEEIDNPAVKQLFQDLRLAKSCDAATEVIEKLLQELHTGDAEVYNPEEVSDSYYYGDTISLPVAKFIVKSSGVFTILMALNEFLLSRSYMFNCKAVRLLHLLSHSVPAACGQLLDAGAIRSLLKLNACSEMSVAARSLLDRERIKMNAAYSLKSNTIGILWILVDTLDWSVCKETVTKETLDFVLSTMKKYPKDVHTQDVGIDYLHLVGLEGGPDILSMLREKQVGYRLVAALNYFQDEDSDGVGVKGRAQKALQWYSSMY</sequence>
<evidence type="ECO:0000313" key="3">
    <source>
        <dbReference type="Proteomes" id="UP001295423"/>
    </source>
</evidence>
<name>A0AAD2G836_9STRA</name>
<proteinExistence type="predicted"/>
<evidence type="ECO:0000256" key="1">
    <source>
        <dbReference type="SAM" id="MobiDB-lite"/>
    </source>
</evidence>
<reference evidence="2" key="1">
    <citation type="submission" date="2023-08" db="EMBL/GenBank/DDBJ databases">
        <authorList>
            <person name="Audoor S."/>
            <person name="Bilcke G."/>
        </authorList>
    </citation>
    <scope>NUCLEOTIDE SEQUENCE</scope>
</reference>
<feature type="compositionally biased region" description="Polar residues" evidence="1">
    <location>
        <begin position="20"/>
        <end position="33"/>
    </location>
</feature>
<organism evidence="2 3">
    <name type="scientific">Cylindrotheca closterium</name>
    <dbReference type="NCBI Taxonomy" id="2856"/>
    <lineage>
        <taxon>Eukaryota</taxon>
        <taxon>Sar</taxon>
        <taxon>Stramenopiles</taxon>
        <taxon>Ochrophyta</taxon>
        <taxon>Bacillariophyta</taxon>
        <taxon>Bacillariophyceae</taxon>
        <taxon>Bacillariophycidae</taxon>
        <taxon>Bacillariales</taxon>
        <taxon>Bacillariaceae</taxon>
        <taxon>Cylindrotheca</taxon>
    </lineage>
</organism>
<dbReference type="EMBL" id="CAKOGP040002202">
    <property type="protein sequence ID" value="CAJ1965117.1"/>
    <property type="molecule type" value="Genomic_DNA"/>
</dbReference>